<reference evidence="1" key="1">
    <citation type="journal article" date="2020" name="mSystems">
        <title>Genome- and Community-Level Interaction Insights into Carbon Utilization and Element Cycling Functions of Hydrothermarchaeota in Hydrothermal Sediment.</title>
        <authorList>
            <person name="Zhou Z."/>
            <person name="Liu Y."/>
            <person name="Xu W."/>
            <person name="Pan J."/>
            <person name="Luo Z.H."/>
            <person name="Li M."/>
        </authorList>
    </citation>
    <scope>NUCLEOTIDE SEQUENCE [LARGE SCALE GENOMIC DNA]</scope>
    <source>
        <strain evidence="1">HyVt-570</strain>
    </source>
</reference>
<dbReference type="Proteomes" id="UP000885759">
    <property type="component" value="Unassembled WGS sequence"/>
</dbReference>
<name>A0A7C4Z477_9DEIN</name>
<accession>A0A7C4Z477</accession>
<organism evidence="1">
    <name type="scientific">Oceanithermus profundus</name>
    <dbReference type="NCBI Taxonomy" id="187137"/>
    <lineage>
        <taxon>Bacteria</taxon>
        <taxon>Thermotogati</taxon>
        <taxon>Deinococcota</taxon>
        <taxon>Deinococci</taxon>
        <taxon>Thermales</taxon>
        <taxon>Thermaceae</taxon>
        <taxon>Oceanithermus</taxon>
    </lineage>
</organism>
<gene>
    <name evidence="1" type="ORF">ENK37_00140</name>
</gene>
<dbReference type="AlphaFoldDB" id="A0A7C4Z477"/>
<dbReference type="EMBL" id="DRPZ01000005">
    <property type="protein sequence ID" value="HGY08455.1"/>
    <property type="molecule type" value="Genomic_DNA"/>
</dbReference>
<proteinExistence type="predicted"/>
<evidence type="ECO:0000313" key="1">
    <source>
        <dbReference type="EMBL" id="HGY08455.1"/>
    </source>
</evidence>
<protein>
    <submittedName>
        <fullName evidence="1">Uncharacterized protein</fullName>
    </submittedName>
</protein>
<comment type="caution">
    <text evidence="1">The sequence shown here is derived from an EMBL/GenBank/DDBJ whole genome shotgun (WGS) entry which is preliminary data.</text>
</comment>
<sequence>MQRQPHRLQSIYGCVIREDEREEIDYAGDISVTCNREEKMYTPREKVLFILDATGSLTEQEVHVVQQVCPELNFYPPYHDIWRRGAQLLALQEASSAISAGPAKNSGEADRERVLATLFERLDAAAELASYKPCGGDGYGDRYGMAPSPSMVDFLVSFIPKLYALARKKYRQEVLEEPRKRQESDRSPMNISQDEPIVVLMSGTSFIDAVYREFIHCVLLYEERWKPPRYSELLHGMQAGYGNVAHVMTRSSLSFDQIRAILLSFSRFASRQTANIAYVTSGRLQQLLSRLGELRQAEKCPLLRPRRG</sequence>